<protein>
    <submittedName>
        <fullName evidence="2">DUF374 domain-containing protein</fullName>
    </submittedName>
</protein>
<organism evidence="2 3">
    <name type="scientific">Leptospira idonii</name>
    <dbReference type="NCBI Taxonomy" id="1193500"/>
    <lineage>
        <taxon>Bacteria</taxon>
        <taxon>Pseudomonadati</taxon>
        <taxon>Spirochaetota</taxon>
        <taxon>Spirochaetia</taxon>
        <taxon>Leptospirales</taxon>
        <taxon>Leptospiraceae</taxon>
        <taxon>Leptospira</taxon>
    </lineage>
</organism>
<dbReference type="Pfam" id="PF04028">
    <property type="entry name" value="DUF374"/>
    <property type="match status" value="1"/>
</dbReference>
<accession>A0A4R9LTV7</accession>
<name>A0A4R9LTV7_9LEPT</name>
<sequence length="221" mass="25083">MKRKFLVWFLPLVAVFLQRLVGLTSSIRVLGDESYNSLVKNKSPLILSIWHTNVLYSPYLHRGKNVAVLISESKDGDFINEVVHRFGNTSIRGSSSKGGSKALKAMILHLKKGFSAAFTPDGPRGPALIVQPGLIAAAQVTQAPIVPFHYECSRQWILEKAWDKHRVPKPFTTFVVCYGNPIYIPREMNDEEFETQRILVEKAMLENRQRAIDEAERLRNH</sequence>
<proteinExistence type="predicted"/>
<dbReference type="CDD" id="cd07983">
    <property type="entry name" value="LPLAT_DUF374-like"/>
    <property type="match status" value="1"/>
</dbReference>
<evidence type="ECO:0000313" key="3">
    <source>
        <dbReference type="Proteomes" id="UP000298058"/>
    </source>
</evidence>
<reference evidence="2" key="1">
    <citation type="journal article" date="2019" name="PLoS Negl. Trop. Dis.">
        <title>Revisiting the worldwide diversity of Leptospira species in the environment.</title>
        <authorList>
            <person name="Vincent A.T."/>
            <person name="Schiettekatte O."/>
            <person name="Bourhy P."/>
            <person name="Veyrier F.J."/>
            <person name="Picardeau M."/>
        </authorList>
    </citation>
    <scope>NUCLEOTIDE SEQUENCE [LARGE SCALE GENOMIC DNA]</scope>
    <source>
        <strain evidence="2">201300427</strain>
    </source>
</reference>
<dbReference type="AlphaFoldDB" id="A0A4R9LTV7"/>
<dbReference type="Proteomes" id="UP000298058">
    <property type="component" value="Unassembled WGS sequence"/>
</dbReference>
<feature type="domain" description="DUF374" evidence="1">
    <location>
        <begin position="59"/>
        <end position="127"/>
    </location>
</feature>
<gene>
    <name evidence="2" type="ORF">EHS15_18555</name>
</gene>
<dbReference type="RefSeq" id="WP_135762082.1">
    <property type="nucleotide sequence ID" value="NZ_RQHW01000079.1"/>
</dbReference>
<comment type="caution">
    <text evidence="2">The sequence shown here is derived from an EMBL/GenBank/DDBJ whole genome shotgun (WGS) entry which is preliminary data.</text>
</comment>
<evidence type="ECO:0000259" key="1">
    <source>
        <dbReference type="Pfam" id="PF04028"/>
    </source>
</evidence>
<keyword evidence="3" id="KW-1185">Reference proteome</keyword>
<evidence type="ECO:0000313" key="2">
    <source>
        <dbReference type="EMBL" id="TGN17175.1"/>
    </source>
</evidence>
<dbReference type="EMBL" id="RQHW01000079">
    <property type="protein sequence ID" value="TGN17175.1"/>
    <property type="molecule type" value="Genomic_DNA"/>
</dbReference>
<dbReference type="OrthoDB" id="9810508at2"/>
<dbReference type="InterPro" id="IPR007172">
    <property type="entry name" value="DUF374"/>
</dbReference>